<evidence type="ECO:0000313" key="2">
    <source>
        <dbReference type="EMBL" id="REC64504.1"/>
    </source>
</evidence>
<dbReference type="Gene3D" id="3.90.550.10">
    <property type="entry name" value="Spore Coat Polysaccharide Biosynthesis Protein SpsA, Chain A"/>
    <property type="match status" value="1"/>
</dbReference>
<name>A0A3D9CFD6_9FLAO</name>
<dbReference type="Proteomes" id="UP000256686">
    <property type="component" value="Unassembled WGS sequence"/>
</dbReference>
<dbReference type="SUPFAM" id="SSF53448">
    <property type="entry name" value="Nucleotide-diphospho-sugar transferases"/>
    <property type="match status" value="1"/>
</dbReference>
<proteinExistence type="predicted"/>
<dbReference type="EMBL" id="QNVT01000001">
    <property type="protein sequence ID" value="REC64504.1"/>
    <property type="molecule type" value="Genomic_DNA"/>
</dbReference>
<dbReference type="CDD" id="cd00761">
    <property type="entry name" value="Glyco_tranf_GTA_type"/>
    <property type="match status" value="1"/>
</dbReference>
<dbReference type="InterPro" id="IPR001173">
    <property type="entry name" value="Glyco_trans_2-like"/>
</dbReference>
<protein>
    <submittedName>
        <fullName evidence="2">Glycosyltransferase family 2 protein</fullName>
    </submittedName>
</protein>
<comment type="caution">
    <text evidence="2">The sequence shown here is derived from an EMBL/GenBank/DDBJ whole genome shotgun (WGS) entry which is preliminary data.</text>
</comment>
<dbReference type="InterPro" id="IPR029044">
    <property type="entry name" value="Nucleotide-diphossugar_trans"/>
</dbReference>
<feature type="domain" description="Glycosyltransferase 2-like" evidence="1">
    <location>
        <begin position="4"/>
        <end position="134"/>
    </location>
</feature>
<keyword evidence="2" id="KW-0808">Transferase</keyword>
<keyword evidence="3" id="KW-1185">Reference proteome</keyword>
<dbReference type="PANTHER" id="PTHR43685">
    <property type="entry name" value="GLYCOSYLTRANSFERASE"/>
    <property type="match status" value="1"/>
</dbReference>
<dbReference type="AlphaFoldDB" id="A0A3D9CFD6"/>
<gene>
    <name evidence="2" type="ORF">DRF65_02410</name>
</gene>
<dbReference type="Pfam" id="PF00535">
    <property type="entry name" value="Glycos_transf_2"/>
    <property type="match status" value="1"/>
</dbReference>
<organism evidence="2 3">
    <name type="scientific">Chryseobacterium pennae</name>
    <dbReference type="NCBI Taxonomy" id="2258962"/>
    <lineage>
        <taxon>Bacteria</taxon>
        <taxon>Pseudomonadati</taxon>
        <taxon>Bacteroidota</taxon>
        <taxon>Flavobacteriia</taxon>
        <taxon>Flavobacteriales</taxon>
        <taxon>Weeksellaceae</taxon>
        <taxon>Chryseobacterium group</taxon>
        <taxon>Chryseobacterium</taxon>
    </lineage>
</organism>
<accession>A0A3D9CFD6</accession>
<evidence type="ECO:0000259" key="1">
    <source>
        <dbReference type="Pfam" id="PF00535"/>
    </source>
</evidence>
<evidence type="ECO:0000313" key="3">
    <source>
        <dbReference type="Proteomes" id="UP000256686"/>
    </source>
</evidence>
<dbReference type="GO" id="GO:0016740">
    <property type="term" value="F:transferase activity"/>
    <property type="evidence" value="ECO:0007669"/>
    <property type="project" value="UniProtKB-KW"/>
</dbReference>
<sequence length="299" mass="35185">MKLSICIPVYNFDVRELVFDLEKEINSQEIDAEIILIDDASKEEFKQTNRELQNIIHQFIFLEKNIGRSRIRNLFLDYSKGEYLLFLDCDGKIVGKNFLKNYIQFIQEYPDTEIIYGGRKVLGSASGSDHYLRWKFAVERENLSVELRRKNPYLSFQTNNFVIQKEVLRKVGFNPEFQKYGYEDLLFAMDLKAEHIKINHIDNPILNNDLESNIIYLDKVEESVESLSHMLKDKTLNSKLAEVKLVKVYNKLKNTPFKTVLESLFTIGEGNIKRRLSKGDVNLRYLDIYKLGLLFRKMK</sequence>
<dbReference type="InterPro" id="IPR050834">
    <property type="entry name" value="Glycosyltransf_2"/>
</dbReference>
<dbReference type="PANTHER" id="PTHR43685:SF2">
    <property type="entry name" value="GLYCOSYLTRANSFERASE 2-LIKE DOMAIN-CONTAINING PROTEIN"/>
    <property type="match status" value="1"/>
</dbReference>
<reference evidence="3" key="1">
    <citation type="submission" date="2018-06" db="EMBL/GenBank/DDBJ databases">
        <authorList>
            <person name="Lum Nde A."/>
            <person name="Hugo C."/>
        </authorList>
    </citation>
    <scope>NUCLEOTIDE SEQUENCE [LARGE SCALE GENOMIC DNA]</scope>
    <source>
        <strain evidence="3">1_F178</strain>
    </source>
</reference>